<name>A0ABS1KZM2_9BACT</name>
<organism evidence="2 3">
    <name type="scientific">Chryseolinea lacunae</name>
    <dbReference type="NCBI Taxonomy" id="2801331"/>
    <lineage>
        <taxon>Bacteria</taxon>
        <taxon>Pseudomonadati</taxon>
        <taxon>Bacteroidota</taxon>
        <taxon>Cytophagia</taxon>
        <taxon>Cytophagales</taxon>
        <taxon>Fulvivirgaceae</taxon>
        <taxon>Chryseolinea</taxon>
    </lineage>
</organism>
<dbReference type="PROSITE" id="PS51186">
    <property type="entry name" value="GNAT"/>
    <property type="match status" value="1"/>
</dbReference>
<keyword evidence="3" id="KW-1185">Reference proteome</keyword>
<dbReference type="PANTHER" id="PTHR43792:SF1">
    <property type="entry name" value="N-ACETYLTRANSFERASE DOMAIN-CONTAINING PROTEIN"/>
    <property type="match status" value="1"/>
</dbReference>
<comment type="caution">
    <text evidence="2">The sequence shown here is derived from an EMBL/GenBank/DDBJ whole genome shotgun (WGS) entry which is preliminary data.</text>
</comment>
<feature type="domain" description="N-acetyltransferase" evidence="1">
    <location>
        <begin position="28"/>
        <end position="181"/>
    </location>
</feature>
<protein>
    <submittedName>
        <fullName evidence="2">GNAT family N-acetyltransferase</fullName>
    </submittedName>
</protein>
<gene>
    <name evidence="2" type="ORF">JI741_27025</name>
</gene>
<dbReference type="InterPro" id="IPR016181">
    <property type="entry name" value="Acyl_CoA_acyltransferase"/>
</dbReference>
<reference evidence="2 3" key="1">
    <citation type="submission" date="2021-01" db="EMBL/GenBank/DDBJ databases">
        <title>Chryseolinea sp. Jin1 Genome sequencing and assembly.</title>
        <authorList>
            <person name="Kim I."/>
        </authorList>
    </citation>
    <scope>NUCLEOTIDE SEQUENCE [LARGE SCALE GENOMIC DNA]</scope>
    <source>
        <strain evidence="2 3">Jin1</strain>
    </source>
</reference>
<sequence length="184" mass="21675">MVRLDLPEHFFTDRLSVQRLRYEDAEEIFYAYASKQEATQFISWPTHRTMADTESYLRYAVTAWNVGTDYSFSIRLRESRRLIGSFGVINEEGKLQFGYIFSPTQWGNGYATEVCRAMMPLLRDQYGVYRIQSFVDADNIASARVLEKSGLIEEARLPGWFRFVNQRDKVKDCIHYRLPLEKIR</sequence>
<dbReference type="Pfam" id="PF13302">
    <property type="entry name" value="Acetyltransf_3"/>
    <property type="match status" value="1"/>
</dbReference>
<dbReference type="Proteomes" id="UP000613030">
    <property type="component" value="Unassembled WGS sequence"/>
</dbReference>
<evidence type="ECO:0000313" key="2">
    <source>
        <dbReference type="EMBL" id="MBL0744914.1"/>
    </source>
</evidence>
<proteinExistence type="predicted"/>
<dbReference type="InterPro" id="IPR000182">
    <property type="entry name" value="GNAT_dom"/>
</dbReference>
<dbReference type="EMBL" id="JAERRB010000013">
    <property type="protein sequence ID" value="MBL0744914.1"/>
    <property type="molecule type" value="Genomic_DNA"/>
</dbReference>
<dbReference type="RefSeq" id="WP_202014932.1">
    <property type="nucleotide sequence ID" value="NZ_JAERRB010000013.1"/>
</dbReference>
<dbReference type="Gene3D" id="3.40.630.30">
    <property type="match status" value="1"/>
</dbReference>
<dbReference type="PANTHER" id="PTHR43792">
    <property type="entry name" value="GNAT FAMILY, PUTATIVE (AFU_ORTHOLOGUE AFUA_3G00765)-RELATED-RELATED"/>
    <property type="match status" value="1"/>
</dbReference>
<dbReference type="SUPFAM" id="SSF55729">
    <property type="entry name" value="Acyl-CoA N-acyltransferases (Nat)"/>
    <property type="match status" value="1"/>
</dbReference>
<evidence type="ECO:0000259" key="1">
    <source>
        <dbReference type="PROSITE" id="PS51186"/>
    </source>
</evidence>
<dbReference type="InterPro" id="IPR051531">
    <property type="entry name" value="N-acetyltransferase"/>
</dbReference>
<evidence type="ECO:0000313" key="3">
    <source>
        <dbReference type="Proteomes" id="UP000613030"/>
    </source>
</evidence>
<accession>A0ABS1KZM2</accession>